<evidence type="ECO:0000256" key="3">
    <source>
        <dbReference type="SAM" id="MobiDB-lite"/>
    </source>
</evidence>
<gene>
    <name evidence="4" type="primary">arpC</name>
    <name evidence="4" type="ORF">DSM104443_02293</name>
</gene>
<dbReference type="EMBL" id="CP053069">
    <property type="protein sequence ID" value="QJR11220.1"/>
    <property type="molecule type" value="Genomic_DNA"/>
</dbReference>
<protein>
    <submittedName>
        <fullName evidence="4">Antibiotic efflux pump outer membrane protein ArpC</fullName>
    </submittedName>
</protein>
<dbReference type="GO" id="GO:0005886">
    <property type="term" value="C:plasma membrane"/>
    <property type="evidence" value="ECO:0007669"/>
    <property type="project" value="UniProtKB-SubCell"/>
</dbReference>
<dbReference type="Gene3D" id="2.20.200.10">
    <property type="entry name" value="Outer membrane efflux proteins (OEP)"/>
    <property type="match status" value="1"/>
</dbReference>
<dbReference type="Pfam" id="PF02321">
    <property type="entry name" value="OEP"/>
    <property type="match status" value="2"/>
</dbReference>
<evidence type="ECO:0000256" key="1">
    <source>
        <dbReference type="ARBA" id="ARBA00007613"/>
    </source>
</evidence>
<dbReference type="Gene3D" id="1.20.1600.10">
    <property type="entry name" value="Outer membrane efflux proteins (OEP)"/>
    <property type="match status" value="1"/>
</dbReference>
<evidence type="ECO:0000256" key="2">
    <source>
        <dbReference type="RuleBase" id="RU362097"/>
    </source>
</evidence>
<keyword evidence="2" id="KW-0449">Lipoprotein</keyword>
<comment type="subcellular location">
    <subcellularLocation>
        <location evidence="2">Cell membrane</location>
        <topology evidence="2">Lipid-anchor</topology>
    </subcellularLocation>
</comment>
<accession>A0A6M4GV99</accession>
<dbReference type="KEGG" id="uru:DSM104443_02293"/>
<feature type="region of interest" description="Disordered" evidence="3">
    <location>
        <begin position="455"/>
        <end position="479"/>
    </location>
</feature>
<name>A0A6M4GV99_9PROT</name>
<keyword evidence="2" id="KW-0472">Membrane</keyword>
<dbReference type="GO" id="GO:0015562">
    <property type="term" value="F:efflux transmembrane transporter activity"/>
    <property type="evidence" value="ECO:0007669"/>
    <property type="project" value="InterPro"/>
</dbReference>
<sequence>MRVIRSALPAAIAFALAGCALAPPPQGEDLQKDSAPNRPIAAQWTAPGGLAGTATDRWLATFNDKQLEALAAEAIAYNFDLRVAAARVEQAAAYQRVAAGTLWPQVNAMARGGGKMGGDPSGLQGIGLFANWEIDLWGRMRSGAKAADYQFDSATLDAEFARQSIVAQVAKGWFLATEARLQRGIADESVKAAEGVVGLSQDRMRVGVGDEYDLTVANASLYSFRDASQSLDQAYQQAVRSLEILVGRYPAAILAVPTDLPAPPPPVPVGMPSELLERRPDVVAAERRVAAAFYRTQESKAARLPRISLTASLTSVSSELFVLQERSNPVSSFGGSIMAPLFLGGQLQAQVDIRTAEQKQAIAEYGRISTRAFGEVENALSSGFALDAREAFLRQAVAENTRSLELSGIRYRVGSGDLRSVLQQNISLFSAQVNLVRIRSERLVQRVNLHVALGGSFDEKPTVPPPPDPKAANESGTPK</sequence>
<dbReference type="PANTHER" id="PTHR30203">
    <property type="entry name" value="OUTER MEMBRANE CATION EFFLUX PROTEIN"/>
    <property type="match status" value="1"/>
</dbReference>
<comment type="similarity">
    <text evidence="1 2">Belongs to the outer membrane factor (OMF) (TC 1.B.17) family.</text>
</comment>
<keyword evidence="2" id="KW-1134">Transmembrane beta strand</keyword>
<dbReference type="NCBIfam" id="TIGR01845">
    <property type="entry name" value="outer_NodT"/>
    <property type="match status" value="1"/>
</dbReference>
<feature type="signal peptide" evidence="2">
    <location>
        <begin position="1"/>
        <end position="22"/>
    </location>
</feature>
<dbReference type="PANTHER" id="PTHR30203:SF29">
    <property type="entry name" value="PROTEIN CYAE"/>
    <property type="match status" value="1"/>
</dbReference>
<reference evidence="4 5" key="1">
    <citation type="submission" date="2020-04" db="EMBL/GenBank/DDBJ databases">
        <title>Usitatibacter rugosus gen. nov., sp. nov. and Usitatibacter palustris sp. nov., novel members of Usitatibacteraceae fam. nov. within the order Nitrosomonadales isolated from soil.</title>
        <authorList>
            <person name="Huber K.J."/>
            <person name="Neumann-Schaal M."/>
            <person name="Geppert A."/>
            <person name="Luckner M."/>
            <person name="Wanner G."/>
            <person name="Overmann J."/>
        </authorList>
    </citation>
    <scope>NUCLEOTIDE SEQUENCE [LARGE SCALE GENOMIC DNA]</scope>
    <source>
        <strain evidence="4 5">0125_3</strain>
    </source>
</reference>
<dbReference type="InterPro" id="IPR003423">
    <property type="entry name" value="OMP_efflux"/>
</dbReference>
<keyword evidence="2" id="KW-0812">Transmembrane</keyword>
<organism evidence="4 5">
    <name type="scientific">Usitatibacter rugosus</name>
    <dbReference type="NCBI Taxonomy" id="2732067"/>
    <lineage>
        <taxon>Bacteria</taxon>
        <taxon>Pseudomonadati</taxon>
        <taxon>Pseudomonadota</taxon>
        <taxon>Betaproteobacteria</taxon>
        <taxon>Nitrosomonadales</taxon>
        <taxon>Usitatibacteraceae</taxon>
        <taxon>Usitatibacter</taxon>
    </lineage>
</organism>
<feature type="chain" id="PRO_5027164898" evidence="2">
    <location>
        <begin position="23"/>
        <end position="479"/>
    </location>
</feature>
<dbReference type="PROSITE" id="PS51257">
    <property type="entry name" value="PROKAR_LIPOPROTEIN"/>
    <property type="match status" value="1"/>
</dbReference>
<evidence type="ECO:0000313" key="5">
    <source>
        <dbReference type="Proteomes" id="UP000501534"/>
    </source>
</evidence>
<dbReference type="InterPro" id="IPR010131">
    <property type="entry name" value="MdtP/NodT-like"/>
</dbReference>
<dbReference type="SUPFAM" id="SSF56954">
    <property type="entry name" value="Outer membrane efflux proteins (OEP)"/>
    <property type="match status" value="1"/>
</dbReference>
<evidence type="ECO:0000313" key="4">
    <source>
        <dbReference type="EMBL" id="QJR11220.1"/>
    </source>
</evidence>
<dbReference type="AlphaFoldDB" id="A0A6M4GV99"/>
<keyword evidence="2" id="KW-0564">Palmitate</keyword>
<dbReference type="Proteomes" id="UP000501534">
    <property type="component" value="Chromosome"/>
</dbReference>
<proteinExistence type="inferred from homology"/>
<keyword evidence="2" id="KW-0732">Signal</keyword>
<keyword evidence="5" id="KW-1185">Reference proteome</keyword>